<dbReference type="SUPFAM" id="SSF55785">
    <property type="entry name" value="PYP-like sensor domain (PAS domain)"/>
    <property type="match status" value="1"/>
</dbReference>
<keyword evidence="1" id="KW-0472">Membrane</keyword>
<dbReference type="Pfam" id="PF01590">
    <property type="entry name" value="GAF"/>
    <property type="match status" value="1"/>
</dbReference>
<dbReference type="InterPro" id="IPR035965">
    <property type="entry name" value="PAS-like_dom_sf"/>
</dbReference>
<comment type="caution">
    <text evidence="3">The sequence shown here is derived from an EMBL/GenBank/DDBJ whole genome shotgun (WGS) entry which is preliminary data.</text>
</comment>
<dbReference type="Pfam" id="PF05227">
    <property type="entry name" value="CHASE3"/>
    <property type="match status" value="1"/>
</dbReference>
<dbReference type="InterPro" id="IPR003018">
    <property type="entry name" value="GAF"/>
</dbReference>
<feature type="transmembrane region" description="Helical" evidence="1">
    <location>
        <begin position="361"/>
        <end position="382"/>
    </location>
</feature>
<reference evidence="3 4" key="1">
    <citation type="journal article" date="2021" name="Int. J. Syst. Evol. Microbiol.">
        <title>Amazonocrinis nigriterrae gen. nov., sp. nov., Atlanticothrix silvestris gen. nov., sp. nov. and Dendronalium phyllosphericum gen. nov., sp. nov., nostocacean cyanobacteria from Brazilian environments.</title>
        <authorList>
            <person name="Alvarenga D.O."/>
            <person name="Andreote A.P.D."/>
            <person name="Branco L.H.Z."/>
            <person name="Delbaje E."/>
            <person name="Cruz R.B."/>
            <person name="Varani A.M."/>
            <person name="Fiore M.F."/>
        </authorList>
    </citation>
    <scope>NUCLEOTIDE SEQUENCE [LARGE SCALE GENOMIC DNA]</scope>
    <source>
        <strain evidence="3 4">CENA357</strain>
    </source>
</reference>
<keyword evidence="1" id="KW-1133">Transmembrane helix</keyword>
<evidence type="ECO:0000313" key="3">
    <source>
        <dbReference type="EMBL" id="MBH8554466.1"/>
    </source>
</evidence>
<accession>A0A8J7HKK1</accession>
<dbReference type="InterPro" id="IPR029016">
    <property type="entry name" value="GAF-like_dom_sf"/>
</dbReference>
<evidence type="ECO:0000259" key="2">
    <source>
        <dbReference type="SMART" id="SM00065"/>
    </source>
</evidence>
<dbReference type="SUPFAM" id="SSF55781">
    <property type="entry name" value="GAF domain-like"/>
    <property type="match status" value="1"/>
</dbReference>
<keyword evidence="1" id="KW-0812">Transmembrane</keyword>
<dbReference type="Gene3D" id="3.30.450.40">
    <property type="match status" value="1"/>
</dbReference>
<dbReference type="SMART" id="SM00065">
    <property type="entry name" value="GAF"/>
    <property type="match status" value="1"/>
</dbReference>
<sequence>MKAPLPDNESQRIETLLEYKILDTPSEAAFDDLTYLASYICGTPIALISLIDTNRQWFKSKVGLEALEASRDQAFCAHAILQPEVFVVPDATSDQRFANNPLVTSDPNIRFYTGVPLINPEGYALGTLCVIDRVPRNLSPEQIEALRALGRQVIKQLELRRNLASLVLMTNERKQAQNMRKQFFKKVAGGFGLASIILILIGTLSYQNTKVLINTNKDVITTQKSINSLEELLSAMKDAETGQRGYIITGEETYLQPYKSALAVIDQEIAEINIFTASNPNQQKQLKTLSNLITAKLAFVKSTIDLRQERGFNPSLQLLRTNLGKNLMDNIRKIVREMEDEERSLLNQQLKAAKVNARNTMLTLAIAISLSFIILAIVYYLIYREVTERKLTEETLHKERNFISAVLDTASALVAVLDSQGKIVRFNQACEQTMKRQAIVAKPAGNKFQIVVAWA</sequence>
<organism evidence="3 4">
    <name type="scientific">Atlanticothrix silvestris CENA357</name>
    <dbReference type="NCBI Taxonomy" id="1725252"/>
    <lineage>
        <taxon>Bacteria</taxon>
        <taxon>Bacillati</taxon>
        <taxon>Cyanobacteriota</taxon>
        <taxon>Cyanophyceae</taxon>
        <taxon>Nostocales</taxon>
        <taxon>Nodulariaceae</taxon>
        <taxon>Atlanticothrix</taxon>
        <taxon>Atlanticothrix silvestris</taxon>
    </lineage>
</organism>
<dbReference type="Gene3D" id="3.30.450.20">
    <property type="entry name" value="PAS domain"/>
    <property type="match status" value="1"/>
</dbReference>
<dbReference type="PANTHER" id="PTHR43102:SF2">
    <property type="entry name" value="GAF DOMAIN-CONTAINING PROTEIN"/>
    <property type="match status" value="1"/>
</dbReference>
<gene>
    <name evidence="3" type="ORF">I8751_19260</name>
</gene>
<dbReference type="AlphaFoldDB" id="A0A8J7HKK1"/>
<dbReference type="PANTHER" id="PTHR43102">
    <property type="entry name" value="SLR1143 PROTEIN"/>
    <property type="match status" value="1"/>
</dbReference>
<keyword evidence="4" id="KW-1185">Reference proteome</keyword>
<dbReference type="InterPro" id="IPR007891">
    <property type="entry name" value="CHASE3"/>
</dbReference>
<dbReference type="Proteomes" id="UP000599391">
    <property type="component" value="Unassembled WGS sequence"/>
</dbReference>
<dbReference type="EMBL" id="JAECZB010000074">
    <property type="protein sequence ID" value="MBH8554466.1"/>
    <property type="molecule type" value="Genomic_DNA"/>
</dbReference>
<dbReference type="CDD" id="cd19410">
    <property type="entry name" value="HK9-like_sensor"/>
    <property type="match status" value="1"/>
</dbReference>
<proteinExistence type="predicted"/>
<name>A0A8J7HKK1_9CYAN</name>
<protein>
    <submittedName>
        <fullName evidence="3">CHASE3 domain-containing protein</fullName>
    </submittedName>
</protein>
<evidence type="ECO:0000256" key="1">
    <source>
        <dbReference type="SAM" id="Phobius"/>
    </source>
</evidence>
<evidence type="ECO:0000313" key="4">
    <source>
        <dbReference type="Proteomes" id="UP000599391"/>
    </source>
</evidence>
<feature type="transmembrane region" description="Helical" evidence="1">
    <location>
        <begin position="183"/>
        <end position="206"/>
    </location>
</feature>
<feature type="domain" description="GAF" evidence="2">
    <location>
        <begin position="25"/>
        <end position="167"/>
    </location>
</feature>
<feature type="transmembrane region" description="Helical" evidence="1">
    <location>
        <begin position="33"/>
        <end position="51"/>
    </location>
</feature>